<dbReference type="PROSITE" id="PS00061">
    <property type="entry name" value="ADH_SHORT"/>
    <property type="match status" value="1"/>
</dbReference>
<dbReference type="PRINTS" id="PR00080">
    <property type="entry name" value="SDRFAMILY"/>
</dbReference>
<dbReference type="EMBL" id="CAIJEO010000007">
    <property type="protein sequence ID" value="CAD0096215.1"/>
    <property type="molecule type" value="Genomic_DNA"/>
</dbReference>
<dbReference type="PRINTS" id="PR00081">
    <property type="entry name" value="GDHRDH"/>
</dbReference>
<dbReference type="GO" id="GO:0050664">
    <property type="term" value="F:oxidoreductase activity, acting on NAD(P)H, oxygen as acceptor"/>
    <property type="evidence" value="ECO:0007669"/>
    <property type="project" value="TreeGrafter"/>
</dbReference>
<dbReference type="AlphaFoldDB" id="A0A9N8K334"/>
<gene>
    <name evidence="4" type="ORF">AWRI4233_LOCUS5519</name>
</gene>
<evidence type="ECO:0000313" key="4">
    <source>
        <dbReference type="EMBL" id="CAD0096215.1"/>
    </source>
</evidence>
<dbReference type="PANTHER" id="PTHR43008:SF14">
    <property type="entry name" value="DEHYDROGENASE ARBD, PUTATIVE-RELATED"/>
    <property type="match status" value="1"/>
</dbReference>
<dbReference type="InterPro" id="IPR036291">
    <property type="entry name" value="NAD(P)-bd_dom_sf"/>
</dbReference>
<keyword evidence="2" id="KW-0521">NADP</keyword>
<dbReference type="InterPro" id="IPR002347">
    <property type="entry name" value="SDR_fam"/>
</dbReference>
<organism evidence="4 5">
    <name type="scientific">Aureobasidium mustum</name>
    <dbReference type="NCBI Taxonomy" id="2773714"/>
    <lineage>
        <taxon>Eukaryota</taxon>
        <taxon>Fungi</taxon>
        <taxon>Dikarya</taxon>
        <taxon>Ascomycota</taxon>
        <taxon>Pezizomycotina</taxon>
        <taxon>Dothideomycetes</taxon>
        <taxon>Dothideomycetidae</taxon>
        <taxon>Dothideales</taxon>
        <taxon>Saccotheciaceae</taxon>
        <taxon>Aureobasidium</taxon>
    </lineage>
</organism>
<protein>
    <recommendedName>
        <fullName evidence="6">NAD(P)-binding protein</fullName>
    </recommendedName>
</protein>
<accession>A0A9N8K334</accession>
<keyword evidence="3" id="KW-0560">Oxidoreductase</keyword>
<evidence type="ECO:0000313" key="5">
    <source>
        <dbReference type="Proteomes" id="UP000714618"/>
    </source>
</evidence>
<proteinExistence type="inferred from homology"/>
<sequence>MPPYVRFSQSLRPLVRASQLQQHVFRQRETYRRVTFCLSGGHGAVVDLSLDSASKSIETINAEVKEKGLPEANLRPYECNTADEAAVKKTWAQIVKDFGKVDVLCTNAGITGGVAAEDYDFNDWKGMLDVNVNGTFLFAKEAGQHMIKQGIKGSIIMVSSMSGVIVNRPQKQSAYNTSKAAVVQMMKSFASEWGEHGIRVNAISPGYIQTAANEGEEMEKLSKEWIKDIPLHRIAKPEEFRGTAVYIASDASSYLTGSQIVVDGGYTVW</sequence>
<comment type="caution">
    <text evidence="4">The sequence shown here is derived from an EMBL/GenBank/DDBJ whole genome shotgun (WGS) entry which is preliminary data.</text>
</comment>
<evidence type="ECO:0008006" key="6">
    <source>
        <dbReference type="Google" id="ProtNLM"/>
    </source>
</evidence>
<comment type="similarity">
    <text evidence="1">Belongs to the short-chain dehydrogenases/reductases (SDR) family.</text>
</comment>
<dbReference type="Proteomes" id="UP000714618">
    <property type="component" value="Unassembled WGS sequence"/>
</dbReference>
<dbReference type="SUPFAM" id="SSF51735">
    <property type="entry name" value="NAD(P)-binding Rossmann-fold domains"/>
    <property type="match status" value="1"/>
</dbReference>
<evidence type="ECO:0000256" key="3">
    <source>
        <dbReference type="ARBA" id="ARBA00023002"/>
    </source>
</evidence>
<dbReference type="Pfam" id="PF13561">
    <property type="entry name" value="adh_short_C2"/>
    <property type="match status" value="1"/>
</dbReference>
<dbReference type="OrthoDB" id="1888931at2759"/>
<evidence type="ECO:0000256" key="2">
    <source>
        <dbReference type="ARBA" id="ARBA00022857"/>
    </source>
</evidence>
<dbReference type="InterPro" id="IPR020904">
    <property type="entry name" value="Sc_DH/Rdtase_CS"/>
</dbReference>
<dbReference type="GO" id="GO:0016616">
    <property type="term" value="F:oxidoreductase activity, acting on the CH-OH group of donors, NAD or NADP as acceptor"/>
    <property type="evidence" value="ECO:0007669"/>
    <property type="project" value="UniProtKB-ARBA"/>
</dbReference>
<dbReference type="FunFam" id="3.40.50.720:FF:000084">
    <property type="entry name" value="Short-chain dehydrogenase reductase"/>
    <property type="match status" value="1"/>
</dbReference>
<dbReference type="PANTHER" id="PTHR43008">
    <property type="entry name" value="BENZIL REDUCTASE"/>
    <property type="match status" value="1"/>
</dbReference>
<dbReference type="Gene3D" id="3.40.50.720">
    <property type="entry name" value="NAD(P)-binding Rossmann-like Domain"/>
    <property type="match status" value="1"/>
</dbReference>
<keyword evidence="5" id="KW-1185">Reference proteome</keyword>
<reference evidence="4" key="1">
    <citation type="submission" date="2020-06" db="EMBL/GenBank/DDBJ databases">
        <authorList>
            <person name="Onetto C."/>
        </authorList>
    </citation>
    <scope>NUCLEOTIDE SEQUENCE</scope>
</reference>
<evidence type="ECO:0000256" key="1">
    <source>
        <dbReference type="ARBA" id="ARBA00006484"/>
    </source>
</evidence>
<name>A0A9N8K334_9PEZI</name>